<dbReference type="PANTHER" id="PTHR12729:SF1">
    <property type="entry name" value="TRNAHIS GUANYLYLTRANSFERASE CATALYTIC DOMAIN-CONTAINING PROTEIN"/>
    <property type="match status" value="1"/>
</dbReference>
<feature type="domain" description="tRNAHis guanylyltransferase catalytic" evidence="1">
    <location>
        <begin position="24"/>
        <end position="149"/>
    </location>
</feature>
<evidence type="ECO:0000313" key="2">
    <source>
        <dbReference type="EMBL" id="AUZ95009.1"/>
    </source>
</evidence>
<protein>
    <submittedName>
        <fullName evidence="2">tRNAHis-5'-guanylyltransferase</fullName>
    </submittedName>
</protein>
<dbReference type="RefSeq" id="YP_009611892.1">
    <property type="nucleotide sequence ID" value="NC_042013.1"/>
</dbReference>
<dbReference type="Gene3D" id="3.30.70.3000">
    <property type="match status" value="1"/>
</dbReference>
<dbReference type="InterPro" id="IPR038469">
    <property type="entry name" value="tRNAHis_GuaTrfase_Thg1_sf"/>
</dbReference>
<dbReference type="EMBL" id="MF403008">
    <property type="protein sequence ID" value="AUZ95009.1"/>
    <property type="molecule type" value="Genomic_DNA"/>
</dbReference>
<reference evidence="2 3" key="1">
    <citation type="submission" date="2017-06" db="EMBL/GenBank/DDBJ databases">
        <authorList>
            <person name="Kim H.J."/>
            <person name="Triplett B.A."/>
        </authorList>
    </citation>
    <scope>NUCLEOTIDE SEQUENCE [LARGE SCALE GENOMIC DNA]</scope>
</reference>
<proteinExistence type="predicted"/>
<evidence type="ECO:0000259" key="1">
    <source>
        <dbReference type="Pfam" id="PF04446"/>
    </source>
</evidence>
<keyword evidence="3" id="KW-1185">Reference proteome</keyword>
<sequence length="262" mass="31124">MKNDDFGDRMKCYERELRSFVEFKDDDETDTLYLYARLDGRSFSKFTKKMASSNMLVKPRDYAFENVFVEAVKDTVKEFNLTIGFHQSDEISLFFQPLVKGGVSQLPFNGNLTKLNSVLASYFTARWIYHFNEAYKYVPEVSFDCRFVVFKEKFEAVNMLVWRWQDATRNVIQDYAHHLFGHSKLMNMSTRDKLELVKNSVPDFEENILKTFGNFVKRENYEIDTTGEYENDSVIRSRYVNLNVDFRNMPFEERMELVYSSQ</sequence>
<dbReference type="InterPro" id="IPR007537">
    <property type="entry name" value="tRNAHis_GuaTrfase_Thg1"/>
</dbReference>
<name>A0A2L0UZQ3_9CAUD</name>
<dbReference type="GeneID" id="40088230"/>
<keyword evidence="2" id="KW-0808">Transferase</keyword>
<keyword evidence="2" id="KW-0548">Nucleotidyltransferase</keyword>
<dbReference type="GO" id="GO:0006400">
    <property type="term" value="P:tRNA modification"/>
    <property type="evidence" value="ECO:0007669"/>
    <property type="project" value="InterPro"/>
</dbReference>
<organism evidence="2 3">
    <name type="scientific">Agrobacterium phage Atu_ph07</name>
    <dbReference type="NCBI Taxonomy" id="2024264"/>
    <lineage>
        <taxon>Viruses</taxon>
        <taxon>Duplodnaviria</taxon>
        <taxon>Heunggongvirae</taxon>
        <taxon>Uroviricota</taxon>
        <taxon>Caudoviricetes</taxon>
        <taxon>Polybotosvirus</taxon>
        <taxon>Polybotosvirus Atuph07</taxon>
    </lineage>
</organism>
<dbReference type="GO" id="GO:0000287">
    <property type="term" value="F:magnesium ion binding"/>
    <property type="evidence" value="ECO:0007669"/>
    <property type="project" value="InterPro"/>
</dbReference>
<dbReference type="PANTHER" id="PTHR12729">
    <property type="entry name" value="TRNA(HIS) GUANYLYLTRANSFERASE-RELATED"/>
    <property type="match status" value="1"/>
</dbReference>
<accession>A0A2L0UZQ3</accession>
<dbReference type="Proteomes" id="UP000223025">
    <property type="component" value="Segment"/>
</dbReference>
<dbReference type="KEGG" id="vg:40088230"/>
<dbReference type="OrthoDB" id="8398at10239"/>
<evidence type="ECO:0000313" key="3">
    <source>
        <dbReference type="Proteomes" id="UP000223025"/>
    </source>
</evidence>
<dbReference type="InterPro" id="IPR024956">
    <property type="entry name" value="tRNAHis_GuaTrfase_cat"/>
</dbReference>
<dbReference type="Pfam" id="PF04446">
    <property type="entry name" value="Thg1"/>
    <property type="match status" value="1"/>
</dbReference>
<dbReference type="GO" id="GO:0008193">
    <property type="term" value="F:tRNA guanylyltransferase activity"/>
    <property type="evidence" value="ECO:0007669"/>
    <property type="project" value="InterPro"/>
</dbReference>